<evidence type="ECO:0000256" key="3">
    <source>
        <dbReference type="ARBA" id="ARBA00022679"/>
    </source>
</evidence>
<name>A0A077E9L3_9FLAO</name>
<dbReference type="InterPro" id="IPR015422">
    <property type="entry name" value="PyrdxlP-dep_Trfase_small"/>
</dbReference>
<dbReference type="InterPro" id="IPR050103">
    <property type="entry name" value="Class-III_PLP-dep_AT"/>
</dbReference>
<proteinExistence type="inferred from homology"/>
<dbReference type="STRING" id="1338011.BD94_0442"/>
<dbReference type="Gene3D" id="3.40.640.10">
    <property type="entry name" value="Type I PLP-dependent aspartate aminotransferase-like (Major domain)"/>
    <property type="match status" value="1"/>
</dbReference>
<sequence length="391" mass="43284">MKQEFYKYQAQTTQFASGFEVERAEGSYIYGKDGKAYLDFVAGVSANTLGHSHPKIVQAIKEQTDKYLHVMVYGEYAQEKPVALCQLLADATPAPLEVTYLVNSGAEAIDGALKLAKRYTGREEIISFKDSYHGNTHGALSVSGNETHKREYRPLLPMINFIGFNEEKDLEQITEKTAGVIVETIQGAAGFIMPENDFFIKLKRRCEDVGALLILDEIQPGFGRTGKLFAFEHFGIVPDILVMGKGMGGGVPVGAFMASAEIMQTLSHSPKLGHITTFGGNPLIAAASLATLSEVLESGVIDEMYRKEQLFRELLVHPKIKKINGMGLMLAVDLGTPEYCLDVAKRCMENGLIVFWQLYKNNYMRITPPLIITEEEIKKGCKIIIDALNEK</sequence>
<dbReference type="GO" id="GO:0030170">
    <property type="term" value="F:pyridoxal phosphate binding"/>
    <property type="evidence" value="ECO:0007669"/>
    <property type="project" value="InterPro"/>
</dbReference>
<dbReference type="InterPro" id="IPR049704">
    <property type="entry name" value="Aminotrans_3_PPA_site"/>
</dbReference>
<dbReference type="HOGENOM" id="CLU_016922_10_1_10"/>
<dbReference type="PIRSF" id="PIRSF000521">
    <property type="entry name" value="Transaminase_4ab_Lys_Orn"/>
    <property type="match status" value="1"/>
</dbReference>
<dbReference type="Gene3D" id="3.90.1150.10">
    <property type="entry name" value="Aspartate Aminotransferase, domain 1"/>
    <property type="match status" value="1"/>
</dbReference>
<comment type="cofactor">
    <cofactor evidence="1">
        <name>pyridoxal 5'-phosphate</name>
        <dbReference type="ChEBI" id="CHEBI:597326"/>
    </cofactor>
</comment>
<dbReference type="PANTHER" id="PTHR11986:SF79">
    <property type="entry name" value="ACETYLORNITHINE AMINOTRANSFERASE, MITOCHONDRIAL"/>
    <property type="match status" value="1"/>
</dbReference>
<dbReference type="RefSeq" id="WP_024564697.1">
    <property type="nucleotide sequence ID" value="NZ_CP007547.1"/>
</dbReference>
<evidence type="ECO:0000256" key="4">
    <source>
        <dbReference type="ARBA" id="ARBA00022898"/>
    </source>
</evidence>
<reference evidence="6 7" key="1">
    <citation type="journal article" date="2013" name="Lancet">
        <title>First case of E anophelis outbreak in an intensive-care unit.</title>
        <authorList>
            <person name="Teo J."/>
            <person name="Tan S.Y."/>
            <person name="Tay M."/>
            <person name="Ding Y."/>
            <person name="Kjelleberg S."/>
            <person name="Givskov M."/>
            <person name="Lin R.T."/>
            <person name="Yang L."/>
        </authorList>
    </citation>
    <scope>NUCLEOTIDE SEQUENCE [LARGE SCALE GENOMIC DNA]</scope>
    <source>
        <strain evidence="6 7">NUHP1</strain>
    </source>
</reference>
<dbReference type="EMBL" id="CP007547">
    <property type="protein sequence ID" value="AIL44217.1"/>
    <property type="molecule type" value="Genomic_DNA"/>
</dbReference>
<dbReference type="PROSITE" id="PS00600">
    <property type="entry name" value="AA_TRANSFER_CLASS_3"/>
    <property type="match status" value="1"/>
</dbReference>
<accession>A0A077E9L3</accession>
<evidence type="ECO:0000256" key="1">
    <source>
        <dbReference type="ARBA" id="ARBA00001933"/>
    </source>
</evidence>
<keyword evidence="4 5" id="KW-0663">Pyridoxal phosphate</keyword>
<dbReference type="InterPro" id="IPR015424">
    <property type="entry name" value="PyrdxlP-dep_Trfase"/>
</dbReference>
<evidence type="ECO:0000313" key="6">
    <source>
        <dbReference type="EMBL" id="AIL44217.1"/>
    </source>
</evidence>
<dbReference type="FunFam" id="3.40.640.10:FF:000004">
    <property type="entry name" value="Acetylornithine aminotransferase"/>
    <property type="match status" value="1"/>
</dbReference>
<dbReference type="eggNOG" id="COG4992">
    <property type="taxonomic scope" value="Bacteria"/>
</dbReference>
<evidence type="ECO:0000256" key="2">
    <source>
        <dbReference type="ARBA" id="ARBA00022576"/>
    </source>
</evidence>
<organism evidence="6 7">
    <name type="scientific">Elizabethkingia anophelis NUHP1</name>
    <dbReference type="NCBI Taxonomy" id="1338011"/>
    <lineage>
        <taxon>Bacteria</taxon>
        <taxon>Pseudomonadati</taxon>
        <taxon>Bacteroidota</taxon>
        <taxon>Flavobacteriia</taxon>
        <taxon>Flavobacteriales</taxon>
        <taxon>Weeksellaceae</taxon>
        <taxon>Elizabethkingia</taxon>
    </lineage>
</organism>
<dbReference type="PANTHER" id="PTHR11986">
    <property type="entry name" value="AMINOTRANSFERASE CLASS III"/>
    <property type="match status" value="1"/>
</dbReference>
<comment type="similarity">
    <text evidence="5">Belongs to the class-III pyridoxal-phosphate-dependent aminotransferase family.</text>
</comment>
<evidence type="ECO:0000256" key="5">
    <source>
        <dbReference type="RuleBase" id="RU003560"/>
    </source>
</evidence>
<keyword evidence="2 6" id="KW-0032">Aminotransferase</keyword>
<dbReference type="SUPFAM" id="SSF53383">
    <property type="entry name" value="PLP-dependent transferases"/>
    <property type="match status" value="1"/>
</dbReference>
<evidence type="ECO:0000313" key="7">
    <source>
        <dbReference type="Proteomes" id="UP000028933"/>
    </source>
</evidence>
<dbReference type="GO" id="GO:0008483">
    <property type="term" value="F:transaminase activity"/>
    <property type="evidence" value="ECO:0007669"/>
    <property type="project" value="UniProtKB-KW"/>
</dbReference>
<gene>
    <name evidence="6" type="ORF">BD94_0442</name>
</gene>
<dbReference type="CDD" id="cd00610">
    <property type="entry name" value="OAT_like"/>
    <property type="match status" value="1"/>
</dbReference>
<dbReference type="InterPro" id="IPR015421">
    <property type="entry name" value="PyrdxlP-dep_Trfase_major"/>
</dbReference>
<keyword evidence="3 6" id="KW-0808">Transferase</keyword>
<dbReference type="Pfam" id="PF00202">
    <property type="entry name" value="Aminotran_3"/>
    <property type="match status" value="1"/>
</dbReference>
<dbReference type="Proteomes" id="UP000028933">
    <property type="component" value="Chromosome"/>
</dbReference>
<dbReference type="InterPro" id="IPR005814">
    <property type="entry name" value="Aminotrans_3"/>
</dbReference>
<protein>
    <submittedName>
        <fullName evidence="6">Acetylornithine aminotransferase(ACOAT)</fullName>
    </submittedName>
</protein>
<dbReference type="GO" id="GO:0042802">
    <property type="term" value="F:identical protein binding"/>
    <property type="evidence" value="ECO:0007669"/>
    <property type="project" value="TreeGrafter"/>
</dbReference>
<dbReference type="KEGG" id="eao:BD94_0442"/>
<dbReference type="AlphaFoldDB" id="A0A077E9L3"/>